<keyword evidence="1" id="KW-0472">Membrane</keyword>
<protein>
    <submittedName>
        <fullName evidence="2">Uncharacterized protein</fullName>
    </submittedName>
</protein>
<evidence type="ECO:0000313" key="3">
    <source>
        <dbReference type="Proteomes" id="UP000189818"/>
    </source>
</evidence>
<dbReference type="Proteomes" id="UP000189818">
    <property type="component" value="Unassembled WGS sequence"/>
</dbReference>
<accession>A0A1T5B789</accession>
<dbReference type="AlphaFoldDB" id="A0A1T5B789"/>
<sequence>MERIDHVMDRVLTMAVLCMPFYVIYKLGLFLIE</sequence>
<keyword evidence="1" id="KW-0812">Transmembrane</keyword>
<gene>
    <name evidence="2" type="ORF">SAMN06295920_102532</name>
</gene>
<reference evidence="3" key="1">
    <citation type="submission" date="2017-02" db="EMBL/GenBank/DDBJ databases">
        <authorList>
            <person name="Varghese N."/>
            <person name="Submissions S."/>
        </authorList>
    </citation>
    <scope>NUCLEOTIDE SEQUENCE [LARGE SCALE GENOMIC DNA]</scope>
    <source>
        <strain evidence="3">UM2</strain>
    </source>
</reference>
<evidence type="ECO:0000256" key="1">
    <source>
        <dbReference type="SAM" id="Phobius"/>
    </source>
</evidence>
<feature type="transmembrane region" description="Helical" evidence="1">
    <location>
        <begin position="12"/>
        <end position="32"/>
    </location>
</feature>
<keyword evidence="1" id="KW-1133">Transmembrane helix</keyword>
<proteinExistence type="predicted"/>
<evidence type="ECO:0000313" key="2">
    <source>
        <dbReference type="EMBL" id="SKB42927.1"/>
    </source>
</evidence>
<keyword evidence="3" id="KW-1185">Reference proteome</keyword>
<organism evidence="2 3">
    <name type="scientific">Rhizorhabdus histidinilytica</name>
    <dbReference type="NCBI Taxonomy" id="439228"/>
    <lineage>
        <taxon>Bacteria</taxon>
        <taxon>Pseudomonadati</taxon>
        <taxon>Pseudomonadota</taxon>
        <taxon>Alphaproteobacteria</taxon>
        <taxon>Sphingomonadales</taxon>
        <taxon>Sphingomonadaceae</taxon>
        <taxon>Rhizorhabdus</taxon>
    </lineage>
</organism>
<name>A0A1T5B789_9SPHN</name>
<dbReference type="EMBL" id="FUYM01000002">
    <property type="protein sequence ID" value="SKB42927.1"/>
    <property type="molecule type" value="Genomic_DNA"/>
</dbReference>